<evidence type="ECO:0000313" key="2">
    <source>
        <dbReference type="Proteomes" id="UP000095282"/>
    </source>
</evidence>
<evidence type="ECO:0000313" key="3">
    <source>
        <dbReference type="WBParaSite" id="Csp11.Scaffold629.g12222.t1"/>
    </source>
</evidence>
<dbReference type="Proteomes" id="UP000095282">
    <property type="component" value="Unplaced"/>
</dbReference>
<protein>
    <submittedName>
        <fullName evidence="3">Histidine kinase</fullName>
    </submittedName>
</protein>
<evidence type="ECO:0000256" key="1">
    <source>
        <dbReference type="SAM" id="MobiDB-lite"/>
    </source>
</evidence>
<name>A0A1I7TVK3_9PELO</name>
<keyword evidence="2" id="KW-1185">Reference proteome</keyword>
<accession>A0A1I7TVK3</accession>
<feature type="region of interest" description="Disordered" evidence="1">
    <location>
        <begin position="52"/>
        <end position="71"/>
    </location>
</feature>
<dbReference type="WBParaSite" id="Csp11.Scaffold629.g12222.t1">
    <property type="protein sequence ID" value="Csp11.Scaffold629.g12222.t1"/>
    <property type="gene ID" value="Csp11.Scaffold629.g12222"/>
</dbReference>
<proteinExistence type="predicted"/>
<dbReference type="AlphaFoldDB" id="A0A1I7TVK3"/>
<organism evidence="2 3">
    <name type="scientific">Caenorhabditis tropicalis</name>
    <dbReference type="NCBI Taxonomy" id="1561998"/>
    <lineage>
        <taxon>Eukaryota</taxon>
        <taxon>Metazoa</taxon>
        <taxon>Ecdysozoa</taxon>
        <taxon>Nematoda</taxon>
        <taxon>Chromadorea</taxon>
        <taxon>Rhabditida</taxon>
        <taxon>Rhabditina</taxon>
        <taxon>Rhabditomorpha</taxon>
        <taxon>Rhabditoidea</taxon>
        <taxon>Rhabditidae</taxon>
        <taxon>Peloderinae</taxon>
        <taxon>Caenorhabditis</taxon>
    </lineage>
</organism>
<reference evidence="3" key="1">
    <citation type="submission" date="2016-11" db="UniProtKB">
        <authorList>
            <consortium name="WormBaseParasite"/>
        </authorList>
    </citation>
    <scope>IDENTIFICATION</scope>
</reference>
<sequence length="71" mass="8629">MESELIAMQMRIDILKEQMEKERLLNGLSEEEWNVMTAEIRKYIEEAEERIEKTMQRVPKDTEENDTRRRG</sequence>